<dbReference type="GO" id="GO:0035613">
    <property type="term" value="F:RNA stem-loop binding"/>
    <property type="evidence" value="ECO:0007669"/>
    <property type="project" value="TreeGrafter"/>
</dbReference>
<dbReference type="AlphaFoldDB" id="A0A7K5F9Z8"/>
<dbReference type="Pfam" id="PF06817">
    <property type="entry name" value="RVT_thumb"/>
    <property type="match status" value="1"/>
</dbReference>
<dbReference type="PANTHER" id="PTHR41694">
    <property type="entry name" value="ENDOGENOUS RETROVIRUS GROUP K MEMBER POL PROTEIN"/>
    <property type="match status" value="1"/>
</dbReference>
<evidence type="ECO:0000313" key="8">
    <source>
        <dbReference type="EMBL" id="NWS41717.1"/>
    </source>
</evidence>
<dbReference type="SUPFAM" id="SSF56672">
    <property type="entry name" value="DNA/RNA polymerases"/>
    <property type="match status" value="1"/>
</dbReference>
<evidence type="ECO:0000256" key="5">
    <source>
        <dbReference type="ARBA" id="ARBA00022801"/>
    </source>
</evidence>
<evidence type="ECO:0000256" key="3">
    <source>
        <dbReference type="ARBA" id="ARBA00022722"/>
    </source>
</evidence>
<dbReference type="EMBL" id="VYZH01000974">
    <property type="protein sequence ID" value="NWS41717.1"/>
    <property type="molecule type" value="Genomic_DNA"/>
</dbReference>
<evidence type="ECO:0000313" key="9">
    <source>
        <dbReference type="Proteomes" id="UP000562415"/>
    </source>
</evidence>
<dbReference type="Proteomes" id="UP000562415">
    <property type="component" value="Unassembled WGS sequence"/>
</dbReference>
<evidence type="ECO:0000259" key="7">
    <source>
        <dbReference type="Pfam" id="PF06817"/>
    </source>
</evidence>
<keyword evidence="4" id="KW-0255">Endonuclease</keyword>
<dbReference type="InterPro" id="IPR043128">
    <property type="entry name" value="Rev_trsase/Diguanyl_cyclase"/>
</dbReference>
<dbReference type="InterPro" id="IPR010661">
    <property type="entry name" value="RVT_thumb"/>
</dbReference>
<keyword evidence="2" id="KW-0548">Nucleotidyltransferase</keyword>
<feature type="non-terminal residue" evidence="8">
    <location>
        <position position="1"/>
    </location>
</feature>
<sequence length="56" mass="6195">YCLSPDLKLAKVVATLNNLQKLLDTINWVRPILGMTTKELSPLFSLLQGDPNLTSP</sequence>
<keyword evidence="5" id="KW-0378">Hydrolase</keyword>
<comment type="caution">
    <text evidence="8">The sequence shown here is derived from an EMBL/GenBank/DDBJ whole genome shotgun (WGS) entry which is preliminary data.</text>
</comment>
<dbReference type="InterPro" id="IPR043502">
    <property type="entry name" value="DNA/RNA_pol_sf"/>
</dbReference>
<evidence type="ECO:0000256" key="6">
    <source>
        <dbReference type="ARBA" id="ARBA00022918"/>
    </source>
</evidence>
<dbReference type="GO" id="GO:0003964">
    <property type="term" value="F:RNA-directed DNA polymerase activity"/>
    <property type="evidence" value="ECO:0007669"/>
    <property type="project" value="UniProtKB-KW"/>
</dbReference>
<keyword evidence="1" id="KW-0808">Transferase</keyword>
<evidence type="ECO:0000256" key="1">
    <source>
        <dbReference type="ARBA" id="ARBA00022679"/>
    </source>
</evidence>
<proteinExistence type="predicted"/>
<keyword evidence="6" id="KW-0695">RNA-directed DNA polymerase</keyword>
<protein>
    <submittedName>
        <fullName evidence="8">POK19 protein</fullName>
    </submittedName>
</protein>
<keyword evidence="9" id="KW-1185">Reference proteome</keyword>
<evidence type="ECO:0000256" key="2">
    <source>
        <dbReference type="ARBA" id="ARBA00022695"/>
    </source>
</evidence>
<reference evidence="8 9" key="1">
    <citation type="submission" date="2019-09" db="EMBL/GenBank/DDBJ databases">
        <title>Bird 10,000 Genomes (B10K) Project - Family phase.</title>
        <authorList>
            <person name="Zhang G."/>
        </authorList>
    </citation>
    <scope>NUCLEOTIDE SEQUENCE [LARGE SCALE GENOMIC DNA]</scope>
    <source>
        <strain evidence="8">B10K-DU-017-47</strain>
    </source>
</reference>
<evidence type="ECO:0000256" key="4">
    <source>
        <dbReference type="ARBA" id="ARBA00022759"/>
    </source>
</evidence>
<feature type="non-terminal residue" evidence="8">
    <location>
        <position position="56"/>
    </location>
</feature>
<dbReference type="OrthoDB" id="422540at2759"/>
<dbReference type="GO" id="GO:0004519">
    <property type="term" value="F:endonuclease activity"/>
    <property type="evidence" value="ECO:0007669"/>
    <property type="project" value="UniProtKB-KW"/>
</dbReference>
<dbReference type="GO" id="GO:0016787">
    <property type="term" value="F:hydrolase activity"/>
    <property type="evidence" value="ECO:0007669"/>
    <property type="project" value="UniProtKB-KW"/>
</dbReference>
<accession>A0A7K5F9Z8</accession>
<organism evidence="8 9">
    <name type="scientific">Probosciger aterrimus</name>
    <name type="common">Palm cockatoo</name>
    <dbReference type="NCBI Taxonomy" id="141839"/>
    <lineage>
        <taxon>Eukaryota</taxon>
        <taxon>Metazoa</taxon>
        <taxon>Chordata</taxon>
        <taxon>Craniata</taxon>
        <taxon>Vertebrata</taxon>
        <taxon>Euteleostomi</taxon>
        <taxon>Archelosauria</taxon>
        <taxon>Archosauria</taxon>
        <taxon>Dinosauria</taxon>
        <taxon>Saurischia</taxon>
        <taxon>Theropoda</taxon>
        <taxon>Coelurosauria</taxon>
        <taxon>Aves</taxon>
        <taxon>Neognathae</taxon>
        <taxon>Neoaves</taxon>
        <taxon>Telluraves</taxon>
        <taxon>Australaves</taxon>
        <taxon>Psittaciformes</taxon>
        <taxon>Cacatuidae</taxon>
        <taxon>Probosciger</taxon>
    </lineage>
</organism>
<dbReference type="PANTHER" id="PTHR41694:SF3">
    <property type="entry name" value="RNA-DIRECTED DNA POLYMERASE-RELATED"/>
    <property type="match status" value="1"/>
</dbReference>
<feature type="domain" description="Reverse transcriptase thumb" evidence="7">
    <location>
        <begin position="12"/>
        <end position="56"/>
    </location>
</feature>
<name>A0A7K5F9Z8_PROAR</name>
<dbReference type="Gene3D" id="3.30.70.270">
    <property type="match status" value="1"/>
</dbReference>
<gene>
    <name evidence="8" type="primary">Ervk19</name>
    <name evidence="8" type="ORF">PROATE_R15567</name>
</gene>
<keyword evidence="3" id="KW-0540">Nuclease</keyword>